<keyword evidence="3" id="KW-1185">Reference proteome</keyword>
<dbReference type="OrthoDB" id="4264690at2"/>
<evidence type="ECO:0000259" key="1">
    <source>
        <dbReference type="Pfam" id="PF04149"/>
    </source>
</evidence>
<dbReference type="EMBL" id="PYBW01000056">
    <property type="protein sequence ID" value="PYC77748.1"/>
    <property type="molecule type" value="Genomic_DNA"/>
</dbReference>
<evidence type="ECO:0000313" key="3">
    <source>
        <dbReference type="Proteomes" id="UP000248039"/>
    </source>
</evidence>
<dbReference type="Proteomes" id="UP000248039">
    <property type="component" value="Unassembled WGS sequence"/>
</dbReference>
<dbReference type="RefSeq" id="WP_110670879.1">
    <property type="nucleotide sequence ID" value="NZ_PYBW01000056.1"/>
</dbReference>
<dbReference type="AlphaFoldDB" id="A0A2V4N8A7"/>
<comment type="caution">
    <text evidence="2">The sequence shown here is derived from an EMBL/GenBank/DDBJ whole genome shotgun (WGS) entry which is preliminary data.</text>
</comment>
<dbReference type="InterPro" id="IPR007278">
    <property type="entry name" value="DUF397"/>
</dbReference>
<proteinExistence type="predicted"/>
<feature type="domain" description="DUF397" evidence="1">
    <location>
        <begin position="4"/>
        <end position="55"/>
    </location>
</feature>
<sequence length="62" mass="6989">MRQLHWLKPSVCDEGNNCPEIAITADAVYLRSTLHPDAAPTELTHQEWRDLLDGIAKGEFTL</sequence>
<gene>
    <name evidence="2" type="ORF">C7C46_18010</name>
</gene>
<reference evidence="2 3" key="1">
    <citation type="submission" date="2018-03" db="EMBL/GenBank/DDBJ databases">
        <title>Bioinformatic expansion and discovery of thiopeptide antibiotics.</title>
        <authorList>
            <person name="Schwalen C.J."/>
            <person name="Hudson G.A."/>
            <person name="Mitchell D.A."/>
        </authorList>
    </citation>
    <scope>NUCLEOTIDE SEQUENCE [LARGE SCALE GENOMIC DNA]</scope>
    <source>
        <strain evidence="2 3">ATCC 21389</strain>
    </source>
</reference>
<name>A0A2V4N8A7_9ACTN</name>
<protein>
    <submittedName>
        <fullName evidence="2">DUF397 domain-containing protein</fullName>
    </submittedName>
</protein>
<evidence type="ECO:0000313" key="2">
    <source>
        <dbReference type="EMBL" id="PYC77748.1"/>
    </source>
</evidence>
<accession>A0A2V4N8A7</accession>
<dbReference type="Pfam" id="PF04149">
    <property type="entry name" value="DUF397"/>
    <property type="match status" value="1"/>
</dbReference>
<organism evidence="2 3">
    <name type="scientific">Streptomyces tateyamensis</name>
    <dbReference type="NCBI Taxonomy" id="565073"/>
    <lineage>
        <taxon>Bacteria</taxon>
        <taxon>Bacillati</taxon>
        <taxon>Actinomycetota</taxon>
        <taxon>Actinomycetes</taxon>
        <taxon>Kitasatosporales</taxon>
        <taxon>Streptomycetaceae</taxon>
        <taxon>Streptomyces</taxon>
    </lineage>
</organism>